<dbReference type="GO" id="GO:0007156">
    <property type="term" value="P:homophilic cell adhesion via plasma membrane adhesion molecules"/>
    <property type="evidence" value="ECO:0007669"/>
    <property type="project" value="InterPro"/>
</dbReference>
<dbReference type="Pfam" id="PF00404">
    <property type="entry name" value="Dockerin_1"/>
    <property type="match status" value="1"/>
</dbReference>
<dbReference type="InterPro" id="IPR006626">
    <property type="entry name" value="PbH1"/>
</dbReference>
<organism evidence="3 4">
    <name type="scientific">Rubripirellula reticaptiva</name>
    <dbReference type="NCBI Taxonomy" id="2528013"/>
    <lineage>
        <taxon>Bacteria</taxon>
        <taxon>Pseudomonadati</taxon>
        <taxon>Planctomycetota</taxon>
        <taxon>Planctomycetia</taxon>
        <taxon>Pirellulales</taxon>
        <taxon>Pirellulaceae</taxon>
        <taxon>Rubripirellula</taxon>
    </lineage>
</organism>
<feature type="compositionally biased region" description="Basic residues" evidence="1">
    <location>
        <begin position="1"/>
        <end position="11"/>
    </location>
</feature>
<comment type="caution">
    <text evidence="3">The sequence shown here is derived from an EMBL/GenBank/DDBJ whole genome shotgun (WGS) entry which is preliminary data.</text>
</comment>
<feature type="domain" description="Cadherin" evidence="2">
    <location>
        <begin position="4430"/>
        <end position="4546"/>
    </location>
</feature>
<accession>A0A5C6F1Z9</accession>
<feature type="region of interest" description="Disordered" evidence="1">
    <location>
        <begin position="1"/>
        <end position="22"/>
    </location>
</feature>
<dbReference type="SUPFAM" id="SSF63446">
    <property type="entry name" value="Type I dockerin domain"/>
    <property type="match status" value="1"/>
</dbReference>
<reference evidence="3 4" key="1">
    <citation type="submission" date="2019-02" db="EMBL/GenBank/DDBJ databases">
        <title>Deep-cultivation of Planctomycetes and their phenomic and genomic characterization uncovers novel biology.</title>
        <authorList>
            <person name="Wiegand S."/>
            <person name="Jogler M."/>
            <person name="Boedeker C."/>
            <person name="Pinto D."/>
            <person name="Vollmers J."/>
            <person name="Rivas-Marin E."/>
            <person name="Kohn T."/>
            <person name="Peeters S.H."/>
            <person name="Heuer A."/>
            <person name="Rast P."/>
            <person name="Oberbeckmann S."/>
            <person name="Bunk B."/>
            <person name="Jeske O."/>
            <person name="Meyerdierks A."/>
            <person name="Storesund J.E."/>
            <person name="Kallscheuer N."/>
            <person name="Luecker S."/>
            <person name="Lage O.M."/>
            <person name="Pohl T."/>
            <person name="Merkel B.J."/>
            <person name="Hornburger P."/>
            <person name="Mueller R.-W."/>
            <person name="Bruemmer F."/>
            <person name="Labrenz M."/>
            <person name="Spormann A.M."/>
            <person name="Op Den Camp H."/>
            <person name="Overmann J."/>
            <person name="Amann R."/>
            <person name="Jetten M.S.M."/>
            <person name="Mascher T."/>
            <person name="Medema M.H."/>
            <person name="Devos D.P."/>
            <person name="Kaster A.-K."/>
            <person name="Ovreas L."/>
            <person name="Rohde M."/>
            <person name="Galperin M.Y."/>
            <person name="Jogler C."/>
        </authorList>
    </citation>
    <scope>NUCLEOTIDE SEQUENCE [LARGE SCALE GENOMIC DNA]</scope>
    <source>
        <strain evidence="3 4">Poly59</strain>
    </source>
</reference>
<dbReference type="InterPro" id="IPR012334">
    <property type="entry name" value="Pectin_lyas_fold"/>
</dbReference>
<protein>
    <recommendedName>
        <fullName evidence="2">Cadherin domain-containing protein</fullName>
    </recommendedName>
</protein>
<evidence type="ECO:0000259" key="2">
    <source>
        <dbReference type="PROSITE" id="PS50268"/>
    </source>
</evidence>
<dbReference type="Gene3D" id="2.60.40.2810">
    <property type="match status" value="1"/>
</dbReference>
<dbReference type="GO" id="GO:0004553">
    <property type="term" value="F:hydrolase activity, hydrolyzing O-glycosyl compounds"/>
    <property type="evidence" value="ECO:0007669"/>
    <property type="project" value="InterPro"/>
</dbReference>
<dbReference type="InterPro" id="IPR036439">
    <property type="entry name" value="Dockerin_dom_sf"/>
</dbReference>
<dbReference type="Pfam" id="PF17963">
    <property type="entry name" value="Big_9"/>
    <property type="match status" value="3"/>
</dbReference>
<dbReference type="EMBL" id="SJPX01000002">
    <property type="protein sequence ID" value="TWU55125.1"/>
    <property type="molecule type" value="Genomic_DNA"/>
</dbReference>
<name>A0A5C6F1Z9_9BACT</name>
<dbReference type="InterPro" id="IPR002105">
    <property type="entry name" value="Dockerin_1_rpt"/>
</dbReference>
<dbReference type="InterPro" id="IPR010221">
    <property type="entry name" value="VCBS_dom"/>
</dbReference>
<dbReference type="PROSITE" id="PS50268">
    <property type="entry name" value="CADHERIN_2"/>
    <property type="match status" value="1"/>
</dbReference>
<feature type="compositionally biased region" description="Polar residues" evidence="1">
    <location>
        <begin position="5991"/>
        <end position="6007"/>
    </location>
</feature>
<dbReference type="OrthoDB" id="247526at2"/>
<dbReference type="InterPro" id="IPR011050">
    <property type="entry name" value="Pectin_lyase_fold/virulence"/>
</dbReference>
<feature type="region of interest" description="Disordered" evidence="1">
    <location>
        <begin position="5987"/>
        <end position="6007"/>
    </location>
</feature>
<dbReference type="InterPro" id="IPR002126">
    <property type="entry name" value="Cadherin-like_dom"/>
</dbReference>
<dbReference type="SMART" id="SM00710">
    <property type="entry name" value="PbH1"/>
    <property type="match status" value="8"/>
</dbReference>
<dbReference type="GO" id="GO:0000272">
    <property type="term" value="P:polysaccharide catabolic process"/>
    <property type="evidence" value="ECO:0007669"/>
    <property type="project" value="InterPro"/>
</dbReference>
<dbReference type="NCBIfam" id="NF012211">
    <property type="entry name" value="tand_rpt_95"/>
    <property type="match status" value="3"/>
</dbReference>
<evidence type="ECO:0000313" key="3">
    <source>
        <dbReference type="EMBL" id="TWU55125.1"/>
    </source>
</evidence>
<proteinExistence type="predicted"/>
<dbReference type="NCBIfam" id="TIGR01965">
    <property type="entry name" value="VCBS_repeat"/>
    <property type="match status" value="1"/>
</dbReference>
<keyword evidence="4" id="KW-1185">Reference proteome</keyword>
<dbReference type="Proteomes" id="UP000317977">
    <property type="component" value="Unassembled WGS sequence"/>
</dbReference>
<evidence type="ECO:0000313" key="4">
    <source>
        <dbReference type="Proteomes" id="UP000317977"/>
    </source>
</evidence>
<dbReference type="InterPro" id="IPR045474">
    <property type="entry name" value="GEVED"/>
</dbReference>
<dbReference type="Gene3D" id="2.60.40.3440">
    <property type="match status" value="2"/>
</dbReference>
<dbReference type="GO" id="GO:0016020">
    <property type="term" value="C:membrane"/>
    <property type="evidence" value="ECO:0007669"/>
    <property type="project" value="InterPro"/>
</dbReference>
<sequence length="6561" mass="688802">MTKRRTLRRRSTSSNASRSLHHETLEKRELLAAEFGPRLISVASNSGAQFNLAGNNQLFESPREVTFRFDGGQEIDPATLSAFQFTASGGDGGFTEGNEVNITPGYIGLGDSSRIVIARFASDLPDDQYRISIAGFDNTASGLVGLRNTDGDLFQPTTTLNTLSPSQDILMNIEVGPRVVAVVPQPIDYTTTPRTQLRDTIHVYFNNDPLGNAATPVITSTGTASDPSVVRPEFYNLYFTGDTVETGDDGVSHRPTSIVYEAALNRATLTFAMDLGAFTVDGAGTFRLRVGSSQALPTTLPPVPTDLTTDAGDTFSTAQNLGVTFGTSGDSSVTINGEIEATDGNTIRWPGIDVAGIDSDDRRDSPIIGRADTNDGVDLFYYNFANLYGTDASSLQLENAITPAQKQRTREILDLYSQNLGVQFIETEDQGLQIVTGDLRALVETASTGPGVPYQEFRVNDEDPTKGVLILDAGENWFDGYGLSPDDRPSWFVEALRGVGSLLGIGNTFAEVPGTASGSDPALYNASLFPNTGGVPGFSIEPDFLSTSDIIPGQALHRPEIRDADLYRFQVAESGRISIESFAERLVETSLLDSDLQLWKLNAGTGKYDLVARNGDFYGDDSFIGVDVGPNSGGVVATYVLGITAAGNDEYNPNIAGSGSGGVSQGRYDVRISFQGDQFNSIVDANESRLDGDSDGQQGGDFNFWFRVAKTRDVAAVGEPRTLFVSARDGSNSAAGGTIAAPLQTIAYALAQAQPGDIVRLLPDGGADGRIDTTADNRAYEIGRASSGSILADGETLEVPKGVTVMIDAGAILKLRNAKISVGSESVDEDRSLAALQVLGAPAIVDKDGSVIDGTVDITSYREERRGGALLGLDTNLLTTTPTAGDWAGIEFRNDFDYSEGRPVWETEGIFLDYVSHADIRYGGGSVQLTDPSVTPLQMSQSRPTLIYNSISNSREAAVSADPNSFAETNFAAPIYQQASLDRFGTTFTSDYDRVGPFIRGNTLTNNSINGLFVRVLTPAAGQTEPMTVSGRFDDRDIVHTLSEVLVLQGEPGGPLLLETRPDVVSVTVLPTPGTGIGTLVNGDTIDYRITFVTVDGFESLSSDITRSVDITNSGAVTLNNLPAAPSEYAGRRLYRSNGSGGYVLVAALDRATGAFQDNGVTRGGLLSDAALAATTDTRLLPRTNARLSVDPGMVVKLESARIEATFGADFYAEGEDGNPVVFTSRLDDRFGAGGTFDTNNDGLAGNPTPGDWAGLVFRQGSTASIDYATISYAGGDSATSGNLAFFNPVEILQADVRIAHSTFSNNADGDNDGFDIRDGIGFNGAATIFIRGAQPVLVDNTIVDNGGAAISINPDSLNYLSVRDHGRGTGVVDVFVADGDNQGPLIAANKLDNNGINGLFVRNEVLTTESVWDDTDIVHVVEEKVISAHQYQRSGLRLKSDPNRSLVVKFQTGGSLVAENYRTDIADAIGGTLQVIGQPGFPVVLTTINDDTVGAGFTPSGLPQLDTDNANVAPVPGDWYGLVIDAGANDRNVSFIPEAERSVSTSSGVNAIPSTAQILGALAQSEVTADENRRLGFNVRGSLSQNSDIDVYTFRASGGTEVFIDIDDTNFGLDTVVELIDVNGNILALSNNSVVESVTPTGANGLVNNIGTNKVLPLFKTGKEVVENPNPLDAGMRVVLPGNSANPDNVYYVRVRSSNLRPGDFPSRLTTASLVGAGLSSGQYQLSIRLGETDEIAGSTIRLSDIRYAFNAIDIPAAPLHSPLAGEHAEELDANGLDVNDGGTAFAGGEGTAQFANANGDPLGALALSDRGSLRVSGVLGNQVLATNPQFGLLSEQDIDVYRVDLFHESQEPNIIGENRFVSTTFDIDYADQLGRANTSISVFNAAGQLILHSRDSNIADDQGRPTEGNDMTNLAGGSAGTLDAYIGPVELQVGTYYVVVSSAQMIPSTLDQLFETNPTAANVRILPIDSTRRLVEEGFFDVSLGVNSSSNTFFTSDPTVLVKTAAELPSFEPVFDETSLVPYKLEDVRLFLSLDGGIPGGANDRTGVITVDPFTGLLERTLGEFSQPVGDLAIRRDGELFAYSRGPNNGAQNNGNSGNFLNVSSTDGSASQSGDDGLVFRRNNAAGTGTETDDNAQLIIEAIAFTPSSNTSAVPSNNPTIPAGERVYALGYRDNFGRGEVLDPIRHNILYSMEAGNGAATNRGSTAANTDRNFGNAPYSENLGVASNKFEIGVVDTGQFLDSPADLDGNFVDGGNIVGMAIDPIQGQSLMYSVTEEGYVYTFNPFDQRASDADGDPLNTYNDVINATNHGLVTPDPDDFISNFNGFVEFSSLTLGPRITERVGTTGLGPYSQVLFGTTAQGWIYTMQIDAVTNRVVPAHVLVDGRSSIPIVDSFGNELGVSPNGVAFSIREENLWHQTNDRGTDDGHGLFVAEDQSRIRLLGGSSLYFGVEIDGNAANNAIEGGNGTLNPGGAHGSVVSRPMSLEGYAAGDKPTLYFNYFLETEDGDDYDPPSNGINNQQVDAFRVFAAGDDGQWVLLTTNDTYRSFSNVPSSDEYDYFGLNGGIPIQETFENTGDWRQARVDLSPLAGNSNVQLRFDFSTAGGMQSQFLSTGYLTELQVPAGTDVTPGTGFSLFSSAGFDFTTFEFVRGAAFNVPDPTTIADGQLISFTDPTGLPTTLRLTTGAAVALTDVFIAPTDLATDLATKIATKLQTLAPTLLATANGNQIVVSEAESFELTPAGFDSPTAFQNLPNGSVPIFYSNSMTMQEVRDSVRQALANGIGNVDPLTGITTATIANYPEYATNRIRIYNQNQFGNTSSIGFSSFLPGDEFGAAASAAVTSSQANARPGSNNAVEGVYIDDIVIGFAERGEAVYNAPTNRNFSVLPEQRTFTFNDQQVPEFPNEILVGSYTLEVRTSDEYGIPEDYDPIRLGLDEQSGFGRSFDTNDRLADGVTLIVPSGADLVDGDTFVLSNGTNKVTFEFDSNGNVTSGRVPVAFTPIGTGAAFSPDSDEASSVARSIRDAINSAAARNSLGIRAAGTDGSEAGPMTGNRVELFGDSIQVNPSSGRFLKVDLVAEETFYGRESARTLPLVDHDLQTVTDSIFFDTFARATVTDYVNGNTDTLVAVGKIGDPVGTDDANVLIPTSPSVDADIVKIYLNQSDSIDVDLDTIGWTLGTEFDDALVEIYRDINGVPTLMPSALSLRSPGESNDGVSITGFVAPESGYYYVRVSSNSSIFFFNESYGDYQLTIRPTGSVTRDVLMADYHFGSGDTNRFRDQGQLIIESNFISDFSNTGIRATFDPGAVNVDDDANFTSSVLDRRAGATVTLRNSNTDRLLPGTVISNNVVIASGGTGILFAGEVGAANDSPVPVPFGRIVNNTVVGNGTGNGITVSGGAAPTVLNNIVADFATKLNIAGNSSTTVVGGNAFQGAGVNSTIPISTTNIVIPVGVQLFQDPAGRIYIPAAGSQVIDSSFASLNDRSNFVNTVKQPVGIASSPILAPLFDAYGIPRFDDPAVTTPGGVGSNVFIDRGAIDRADFVRPIATLVSPLDFVSVSGSSVAGGDIDPSESFVRLTEGSVEFFEIQLTDPSGSGPDGRTITQETVLLTENGQRLVPGVDYTFGYSDNSRLIRLTPLAGLWRTDAVYEVTLNNQTRIAYQAPAGSEISDGDQVTVTDSNGNVVTFEYESGFALTIPQTTLLTVEGANNAFVDRETFVISSPSGNSLTFEFNLTGSTTGGRVPVELGSASTLTQVRNAVLASFNLPAPGGAGQTVREFLDLAPVAIDDDQIQLGTLAGHTVASASSGLTVSGQPDGIADGQTFVYSTTTETRTFEFDIDGSLSDSANVPVSFSRQSTPVEIAEAIVQSVRVQPLGLGGAVASENGTVVLGGKVTDTIDLTGSTLTLQGQPGVAGRLSLTVPPAETGATIAGKTFSVTSGGNTSTFVYTTDPNLVSPNRLVVLQPTDLIGGIAAKSAAAITATFPGELFATSVGDTFFIGEPSVAVSAVATSVTGGTAGLIPGGISGGAILVNYLPTSPRTSIAATLQGAIASTPLTVSTFEAGGGTILIAGASSLRGTVAGGPETDLGVLTPAITDLAGNPVSETRTNDETRFTIIMPEVVFDFGDAPVNYSTLVADNGARHTIGTQGLPRLGKFIDSEADGKPVDQDDTPLLVNVTSASPGGQPDIFMIDPLAIPNTVLTTLDAMPLGGETISITVEGTVYTFELIELNANPIGTNIGVTFSPLETLSEITTKLVTAVRGALPQTDDGLLIAKNGDTAFTINATDDEDGVLQGELIANGTTYSVFTQRGTDPTNVRPEDVLGFLNPKDPAGTNVDVEVFGAGLLHVWIDFDQSNTFEADEQVLANVPVTGDPVNGSFNTLTVFTPSNAVEGTTWMRVRISESGNLLPTGVAIGGEVEDYRVQVIGVDLPAPDDDTYSINEDSLLDTLADGELSISDGDVLPVNTFLPLQYIAGDLPTNGTLVSLDSSTGHFVYRPNPDFNGVDTFTYRLSTQPNESSSSVSLNSFATVTINVAPVNDVPGGSDQDFIAQEDLPLTITAEQLMVDAVADADANYVPPFGGSGNTVNDALLNEENQLASLRVVAVEGSGGTPITAANSASATGNVTVTSNGLGLNLQINDAVSGDVFSLAFAGVSSTFELVPVGGIAQAGTIAIPLVAGETTGSIATRLAESIVAEFGTTTPVLSAIATADTIAVSFTPEVIAAVSSNAAVFGVSATAGGQFIDLLAVPQATTAGATPVMGDTVTLTIAGQATTFEFLATGATAASGNVGVPVLEFADPVSPAARASAAANLAAAIQSELAGTTLGVSASVRDGSANPNRIEVSASSVTAGKRFSTARGSAIALFNDSGSLIELRYLSGQDLNRDNPPPALPILTDSFTYVIRDNGVAIDLINNSYVYGPSLDSLASTATIDVAPQNDPPRLIADVISVGPLGPDAANVLTDWETFGGATPTEDVALTINPAFLLQNDSRGPLTAADENTPTSQNDTGLTVTSVAMLDGTQGTVELVAGEIIFTPAANVFGDVIFTYSARDEGINESLTGTRPLVPLTSVDGTVTVSIQPVNDEPVAFDRALSYTESSDAGTGAAFAFTRDQLILGAVGETPAVSGTFDPTLVAPFNESEQTANLRVVAFTTSAGTVDAQSLTGVGAEVLTLASDQGGTYEFDFVDGIFTTGRLVTTADYNGRTPFGPNDTFTYVIEDDGLTTNPQGGAQFNLPAVRSSNAATVTIVINEANDAPTFTVPNASINVLERDDSQGTTIAGFVTNILPGPATATDEVQRQTVSFSFPVALNGPSTVPAGLFTRLPELSPDGHLTIYPAPDAIGTATFVVVATDAEAGTAGFVSRQTQSTFTVNVRPVNDAPRFSSTLNPRSDTRDADDAYSVANIDSDNDGNIDDATIRYTLREDNTQAAGVVQDYFIPLRRAAAVGYSRVGLLDVFNVGPDNEAGAFEGGSQTLEFLSAGNASTTGGLFRTTDRGGVLTPVFDSNDQLIGLNYRPPTDFNSSFAGLDSFTYLVRDDNPNGGETFDLTASALVPDRLTSSNRVELFLTPVNDRPQFNTATLDITVQEDTQLIQFDNYATNISAGPPTTAFDEVDVNTGQLVEFTVTSLDFPIEDSEDFFSVYPTIDEQTGLLTFRSAANVFGEFRFEVVLSDQNRDGTLSDNTTRGDLISSVPITLTININPVNDPPIVDPNAAPLSFTMLEDGLFEILVDGDNTSRGLLDVYFPGPNLGATSESADILPRVGGNQTVSLGSPIPQSSAQGGSLQLVTTGGTPRLLYRPRENFVGTDSFIYTVIDNGITVGSSGAAVSDPRIASNTVTFEVLPVNDRPQFSSAGNVSSDEDQGLVTIPNWVTNVIAGPSTAADELSGFRGTPAQELQFVFTQTSANTDLFLSPPQAVFDQATGVWSLQYQTRPDANGLAVFEVVLQDDGPNDSGIGDESVSSPPRTFTIDVAAINDPPTYTLVSSTITRPEDSGPFSTLQASNISPGPADESSQTVAFDVLPLADEFAALFTEQPTITPAGILRFTPAPNANSVNAGPVPISVVARDSEGAETPVMTFSIVITEVNDAPRAVSDVFTGDEDTAFEITVAELLANDIDPDLLTNTSENVQLVMPANSLSVSGARVTYNQMTGVITYDPSNAVALQSLPDGGSLVDSFAYSLVDASGLTSNLTTVAITVTGINDAPRLVADLPTLNPSGPTIIRVLDNDTDIDGTIDVSSLQITLQPAFGSLAIQTDGSLIYTPFSSFSEEDIFRYTVADDQGLRSSEATVTISANASPIARDDAAGTFLAEAVVINVTANDTDPDGTLDLASITIVTDPGRGEAVPLSDGTIQYLPLPGFVGSDEFQYQILDNEGRPSSIATVTVQVVASRLQNPDEFSDVNDDGFVTAIDALLIINRLSRSGNGDGRIPVTSDDRGPNYYDVSGDQTISSLDALRVINQLSRINNRVSGEQVSDSQVDTDLVTSVSLFGADVLRSEADSVGSVWERELDEVFPVTSLASESKLVDTSVASDSKSEDWMDLIASDRETSDQEETSSAIDAAILGLI</sequence>
<gene>
    <name evidence="3" type="ORF">Poly59_14210</name>
</gene>
<dbReference type="Gene3D" id="2.60.120.380">
    <property type="match status" value="2"/>
</dbReference>
<evidence type="ECO:0000256" key="1">
    <source>
        <dbReference type="SAM" id="MobiDB-lite"/>
    </source>
</evidence>
<dbReference type="Pfam" id="PF20009">
    <property type="entry name" value="GEVED"/>
    <property type="match status" value="1"/>
</dbReference>
<dbReference type="Pfam" id="PF17803">
    <property type="entry name" value="Cadherin_4"/>
    <property type="match status" value="1"/>
</dbReference>
<dbReference type="InterPro" id="IPR040853">
    <property type="entry name" value="RapA2_cadherin-like"/>
</dbReference>
<dbReference type="RefSeq" id="WP_146533375.1">
    <property type="nucleotide sequence ID" value="NZ_SJPX01000002.1"/>
</dbReference>
<dbReference type="Gene3D" id="2.160.20.10">
    <property type="entry name" value="Single-stranded right-handed beta-helix, Pectin lyase-like"/>
    <property type="match status" value="1"/>
</dbReference>
<dbReference type="GO" id="GO:0005509">
    <property type="term" value="F:calcium ion binding"/>
    <property type="evidence" value="ECO:0007669"/>
    <property type="project" value="InterPro"/>
</dbReference>
<dbReference type="SUPFAM" id="SSF51126">
    <property type="entry name" value="Pectin lyase-like"/>
    <property type="match status" value="2"/>
</dbReference>